<evidence type="ECO:0000256" key="1">
    <source>
        <dbReference type="ARBA" id="ARBA00022448"/>
    </source>
</evidence>
<evidence type="ECO:0000256" key="3">
    <source>
        <dbReference type="ARBA" id="ARBA00023303"/>
    </source>
</evidence>
<keyword evidence="1" id="KW-0813">Transport</keyword>
<dbReference type="Proteomes" id="UP001152795">
    <property type="component" value="Unassembled WGS sequence"/>
</dbReference>
<dbReference type="EMBL" id="CACRXK020010216">
    <property type="protein sequence ID" value="CAB4018913.1"/>
    <property type="molecule type" value="Genomic_DNA"/>
</dbReference>
<sequence>MVILTGRNKVLSHKYFYRLVSSLFPPYICISELAIRMFCYKKSTSGFVHDIDCQNECCEFERKKPRIDRCKDMLKSYETLTRPESMANQDDPLSHAFKLTREIRNQKKKNIEVKKELRVFYRKSKKFTVDLLDVCENNQEVAVLLNFDEDDLGEKKKIKTLMEAVVAKHKQVFRFDLFIKV</sequence>
<dbReference type="OrthoDB" id="2373987at2759"/>
<keyword evidence="2" id="KW-0406">Ion transport</keyword>
<comment type="caution">
    <text evidence="4">The sequence shown here is derived from an EMBL/GenBank/DDBJ whole genome shotgun (WGS) entry which is preliminary data.</text>
</comment>
<protein>
    <submittedName>
        <fullName evidence="4">Uncharacterized protein</fullName>
    </submittedName>
</protein>
<dbReference type="GO" id="GO:0070679">
    <property type="term" value="F:inositol 1,4,5 trisphosphate binding"/>
    <property type="evidence" value="ECO:0007669"/>
    <property type="project" value="TreeGrafter"/>
</dbReference>
<evidence type="ECO:0000256" key="2">
    <source>
        <dbReference type="ARBA" id="ARBA00023065"/>
    </source>
</evidence>
<dbReference type="GO" id="GO:0015279">
    <property type="term" value="F:store-operated calcium channel activity"/>
    <property type="evidence" value="ECO:0007669"/>
    <property type="project" value="TreeGrafter"/>
</dbReference>
<dbReference type="GO" id="GO:0034703">
    <property type="term" value="C:cation channel complex"/>
    <property type="evidence" value="ECO:0007669"/>
    <property type="project" value="TreeGrafter"/>
</dbReference>
<dbReference type="InterPro" id="IPR002153">
    <property type="entry name" value="TRPC_channel"/>
</dbReference>
<keyword evidence="5" id="KW-1185">Reference proteome</keyword>
<dbReference type="AlphaFoldDB" id="A0A6S7IN14"/>
<organism evidence="4 5">
    <name type="scientific">Paramuricea clavata</name>
    <name type="common">Red gorgonian</name>
    <name type="synonym">Violescent sea-whip</name>
    <dbReference type="NCBI Taxonomy" id="317549"/>
    <lineage>
        <taxon>Eukaryota</taxon>
        <taxon>Metazoa</taxon>
        <taxon>Cnidaria</taxon>
        <taxon>Anthozoa</taxon>
        <taxon>Octocorallia</taxon>
        <taxon>Malacalcyonacea</taxon>
        <taxon>Plexauridae</taxon>
        <taxon>Paramuricea</taxon>
    </lineage>
</organism>
<proteinExistence type="predicted"/>
<accession>A0A6S7IN14</accession>
<name>A0A6S7IN14_PARCT</name>
<gene>
    <name evidence="4" type="ORF">PACLA_8A034584</name>
</gene>
<evidence type="ECO:0000313" key="5">
    <source>
        <dbReference type="Proteomes" id="UP001152795"/>
    </source>
</evidence>
<dbReference type="GO" id="GO:0005886">
    <property type="term" value="C:plasma membrane"/>
    <property type="evidence" value="ECO:0007669"/>
    <property type="project" value="TreeGrafter"/>
</dbReference>
<dbReference type="PANTHER" id="PTHR10117">
    <property type="entry name" value="TRANSIENT RECEPTOR POTENTIAL CHANNEL"/>
    <property type="match status" value="1"/>
</dbReference>
<dbReference type="PANTHER" id="PTHR10117:SF54">
    <property type="entry name" value="TRANSIENT RECEPTOR POTENTIAL-GAMMA PROTEIN"/>
    <property type="match status" value="1"/>
</dbReference>
<keyword evidence="3" id="KW-0407">Ion channel</keyword>
<dbReference type="GO" id="GO:0051480">
    <property type="term" value="P:regulation of cytosolic calcium ion concentration"/>
    <property type="evidence" value="ECO:0007669"/>
    <property type="project" value="TreeGrafter"/>
</dbReference>
<reference evidence="4" key="1">
    <citation type="submission" date="2020-04" db="EMBL/GenBank/DDBJ databases">
        <authorList>
            <person name="Alioto T."/>
            <person name="Alioto T."/>
            <person name="Gomez Garrido J."/>
        </authorList>
    </citation>
    <scope>NUCLEOTIDE SEQUENCE</scope>
    <source>
        <strain evidence="4">A484AB</strain>
    </source>
</reference>
<evidence type="ECO:0000313" key="4">
    <source>
        <dbReference type="EMBL" id="CAB4018913.1"/>
    </source>
</evidence>